<name>A0ABS4H6Y8_9BACL</name>
<dbReference type="EMBL" id="JAGGKP010000011">
    <property type="protein sequence ID" value="MBP1938127.1"/>
    <property type="molecule type" value="Genomic_DNA"/>
</dbReference>
<sequence>MARGKRVEIVKKTVAGPDGTPVEVDAKACTKCGEVKALTEFHKGISAGGRKSQCMGCVRRPKVNRLTRAWTSESYREYVRIQTEGEYVFLGEYKGARNKALHIHIDCGREWMARPGSFLSGTRCPYCHNNSKTRTDYIERIRSVVGDEYSVMSPYVHGNVHIAHRHNKCGHIWDVTPNSILNGSRCPACYHKSITRTHEEYIQKVTSLVGSEYSIIGTYINGRTKVEHRHNECGHIWKIRPDSFITGARCPRCCESKGEREVRNYLNKNFISFTEQFRFGDCKNKSPLPFDFAVECKSSSEVTVLIEYDGEQHFRPVDFAGRGEKWADRQFRQTQRNDRIKTDYCRANGIPLIRIDYTQFDEIEAILTRELTKYGVISGETGNRLTDENTTEKVSA</sequence>
<dbReference type="Proteomes" id="UP001519273">
    <property type="component" value="Unassembled WGS sequence"/>
</dbReference>
<accession>A0ABS4H6Y8</accession>
<comment type="caution">
    <text evidence="1">The sequence shown here is derived from an EMBL/GenBank/DDBJ whole genome shotgun (WGS) entry which is preliminary data.</text>
</comment>
<dbReference type="Gene3D" id="3.40.960.10">
    <property type="entry name" value="VSR Endonuclease"/>
    <property type="match status" value="1"/>
</dbReference>
<protein>
    <submittedName>
        <fullName evidence="1">Zn ribbon nucleic-acid-binding protein</fullName>
    </submittedName>
</protein>
<proteinExistence type="predicted"/>
<evidence type="ECO:0000313" key="1">
    <source>
        <dbReference type="EMBL" id="MBP1938127.1"/>
    </source>
</evidence>
<reference evidence="1 2" key="1">
    <citation type="submission" date="2021-03" db="EMBL/GenBank/DDBJ databases">
        <title>Genomic Encyclopedia of Type Strains, Phase IV (KMG-IV): sequencing the most valuable type-strain genomes for metagenomic binning, comparative biology and taxonomic classification.</title>
        <authorList>
            <person name="Goeker M."/>
        </authorList>
    </citation>
    <scope>NUCLEOTIDE SEQUENCE [LARGE SCALE GENOMIC DNA]</scope>
    <source>
        <strain evidence="1 2">DSM 23491</strain>
    </source>
</reference>
<keyword evidence="2" id="KW-1185">Reference proteome</keyword>
<dbReference type="RefSeq" id="WP_209852049.1">
    <property type="nucleotide sequence ID" value="NZ_CBCRVE010000004.1"/>
</dbReference>
<gene>
    <name evidence="1" type="ORF">J2Z20_003046</name>
</gene>
<evidence type="ECO:0000313" key="2">
    <source>
        <dbReference type="Proteomes" id="UP001519273"/>
    </source>
</evidence>
<organism evidence="1 2">
    <name type="scientific">Paenibacillus sediminis</name>
    <dbReference type="NCBI Taxonomy" id="664909"/>
    <lineage>
        <taxon>Bacteria</taxon>
        <taxon>Bacillati</taxon>
        <taxon>Bacillota</taxon>
        <taxon>Bacilli</taxon>
        <taxon>Bacillales</taxon>
        <taxon>Paenibacillaceae</taxon>
        <taxon>Paenibacillus</taxon>
    </lineage>
</organism>